<keyword evidence="2" id="KW-1185">Reference proteome</keyword>
<sequence>MNLHDLLDHHGMATNPFADEDAQTDPVFQGSCRTSTYHPNWDKVYGDPANPGTSIVFGEKGAGKTAMRLQVTSQIEEFNQTHENTRAFVIEYDDFNPFLDRFADRLSSRTRRKPTKVLEEWKMWDHMDAILSLGVTDVVDRLLGASQPSGPAGNALPENALSRLDRFQRRDLLLLAACYDNSFTESFDSRWFRLRNKVHYWPWQSWGIRGLGIVTTLAVLGTIFHVKHYEWLKTVWPWLIMAIGWSPWLAQVWKWWMQAFSVGRHMRSVTRDANPLRKVLMQFSGKDINGQPLPNKWRTDDRYELLYKFQGLLRALGFTGIIVLVDRVDEPHLINGSQENMKGLVWSMLDNKFLKQPGLGLKLLLPIELAKSMQQEGHDFFQRARLDKQNMIPSLEWTGASLYDLANSRVAACAKPGASPQLQELFDEGVTSTRLIEAFSALRVPRHLFKFLHRLLVAHCQSYVSSEPSWKISAATFESQLALYRRDQQAVDEGLSAG</sequence>
<name>A0A5C6CXP2_9BACT</name>
<evidence type="ECO:0000313" key="2">
    <source>
        <dbReference type="Proteomes" id="UP000318437"/>
    </source>
</evidence>
<evidence type="ECO:0000313" key="1">
    <source>
        <dbReference type="EMBL" id="TWU28241.1"/>
    </source>
</evidence>
<organism evidence="1 2">
    <name type="scientific">Bythopirellula polymerisocia</name>
    <dbReference type="NCBI Taxonomy" id="2528003"/>
    <lineage>
        <taxon>Bacteria</taxon>
        <taxon>Pseudomonadati</taxon>
        <taxon>Planctomycetota</taxon>
        <taxon>Planctomycetia</taxon>
        <taxon>Pirellulales</taxon>
        <taxon>Lacipirellulaceae</taxon>
        <taxon>Bythopirellula</taxon>
    </lineage>
</organism>
<proteinExistence type="predicted"/>
<dbReference type="OrthoDB" id="208020at2"/>
<gene>
    <name evidence="1" type="ORF">Pla144_15280</name>
</gene>
<comment type="caution">
    <text evidence="1">The sequence shown here is derived from an EMBL/GenBank/DDBJ whole genome shotgun (WGS) entry which is preliminary data.</text>
</comment>
<dbReference type="RefSeq" id="WP_146449491.1">
    <property type="nucleotide sequence ID" value="NZ_SJPS01000002.1"/>
</dbReference>
<dbReference type="AlphaFoldDB" id="A0A5C6CXP2"/>
<dbReference type="Proteomes" id="UP000318437">
    <property type="component" value="Unassembled WGS sequence"/>
</dbReference>
<dbReference type="EMBL" id="SJPS01000002">
    <property type="protein sequence ID" value="TWU28241.1"/>
    <property type="molecule type" value="Genomic_DNA"/>
</dbReference>
<protein>
    <submittedName>
        <fullName evidence="1">Uncharacterized protein</fullName>
    </submittedName>
</protein>
<accession>A0A5C6CXP2</accession>
<reference evidence="1 2" key="1">
    <citation type="submission" date="2019-02" db="EMBL/GenBank/DDBJ databases">
        <title>Deep-cultivation of Planctomycetes and their phenomic and genomic characterization uncovers novel biology.</title>
        <authorList>
            <person name="Wiegand S."/>
            <person name="Jogler M."/>
            <person name="Boedeker C."/>
            <person name="Pinto D."/>
            <person name="Vollmers J."/>
            <person name="Rivas-Marin E."/>
            <person name="Kohn T."/>
            <person name="Peeters S.H."/>
            <person name="Heuer A."/>
            <person name="Rast P."/>
            <person name="Oberbeckmann S."/>
            <person name="Bunk B."/>
            <person name="Jeske O."/>
            <person name="Meyerdierks A."/>
            <person name="Storesund J.E."/>
            <person name="Kallscheuer N."/>
            <person name="Luecker S."/>
            <person name="Lage O.M."/>
            <person name="Pohl T."/>
            <person name="Merkel B.J."/>
            <person name="Hornburger P."/>
            <person name="Mueller R.-W."/>
            <person name="Bruemmer F."/>
            <person name="Labrenz M."/>
            <person name="Spormann A.M."/>
            <person name="Op Den Camp H."/>
            <person name="Overmann J."/>
            <person name="Amann R."/>
            <person name="Jetten M.S.M."/>
            <person name="Mascher T."/>
            <person name="Medema M.H."/>
            <person name="Devos D.P."/>
            <person name="Kaster A.-K."/>
            <person name="Ovreas L."/>
            <person name="Rohde M."/>
            <person name="Galperin M.Y."/>
            <person name="Jogler C."/>
        </authorList>
    </citation>
    <scope>NUCLEOTIDE SEQUENCE [LARGE SCALE GENOMIC DNA]</scope>
    <source>
        <strain evidence="1 2">Pla144</strain>
    </source>
</reference>